<gene>
    <name evidence="2" type="ORF">CHARACLAT_027274</name>
</gene>
<dbReference type="EMBL" id="JAHUTJ010003412">
    <property type="protein sequence ID" value="MED6265610.1"/>
    <property type="molecule type" value="Genomic_DNA"/>
</dbReference>
<name>A0ABU7CTT4_9TELE</name>
<feature type="compositionally biased region" description="Basic and acidic residues" evidence="1">
    <location>
        <begin position="1"/>
        <end position="11"/>
    </location>
</feature>
<keyword evidence="3" id="KW-1185">Reference proteome</keyword>
<sequence length="111" mass="13195">MQVYTRTDRVVAGESQGHTHTHTYNRDTGQKKDYHLGTNELEKACKHLTQMFTYISFDMYKIFTFIHPYGDTHIHTHTQFALFLSVNTLIHVHTLKYSTYSFYTKYLIPDR</sequence>
<evidence type="ECO:0000256" key="1">
    <source>
        <dbReference type="SAM" id="MobiDB-lite"/>
    </source>
</evidence>
<reference evidence="2 3" key="1">
    <citation type="submission" date="2021-06" db="EMBL/GenBank/DDBJ databases">
        <authorList>
            <person name="Palmer J.M."/>
        </authorList>
    </citation>
    <scope>NUCLEOTIDE SEQUENCE [LARGE SCALE GENOMIC DNA]</scope>
    <source>
        <strain evidence="2 3">CL_MEX2019</strain>
        <tissue evidence="2">Muscle</tissue>
    </source>
</reference>
<feature type="region of interest" description="Disordered" evidence="1">
    <location>
        <begin position="1"/>
        <end position="29"/>
    </location>
</feature>
<dbReference type="Proteomes" id="UP001352852">
    <property type="component" value="Unassembled WGS sequence"/>
</dbReference>
<organism evidence="2 3">
    <name type="scientific">Characodon lateralis</name>
    <dbReference type="NCBI Taxonomy" id="208331"/>
    <lineage>
        <taxon>Eukaryota</taxon>
        <taxon>Metazoa</taxon>
        <taxon>Chordata</taxon>
        <taxon>Craniata</taxon>
        <taxon>Vertebrata</taxon>
        <taxon>Euteleostomi</taxon>
        <taxon>Actinopterygii</taxon>
        <taxon>Neopterygii</taxon>
        <taxon>Teleostei</taxon>
        <taxon>Neoteleostei</taxon>
        <taxon>Acanthomorphata</taxon>
        <taxon>Ovalentaria</taxon>
        <taxon>Atherinomorphae</taxon>
        <taxon>Cyprinodontiformes</taxon>
        <taxon>Goodeidae</taxon>
        <taxon>Characodon</taxon>
    </lineage>
</organism>
<protein>
    <submittedName>
        <fullName evidence="2">Uncharacterized protein</fullName>
    </submittedName>
</protein>
<proteinExistence type="predicted"/>
<evidence type="ECO:0000313" key="2">
    <source>
        <dbReference type="EMBL" id="MED6265610.1"/>
    </source>
</evidence>
<evidence type="ECO:0000313" key="3">
    <source>
        <dbReference type="Proteomes" id="UP001352852"/>
    </source>
</evidence>
<accession>A0ABU7CTT4</accession>
<comment type="caution">
    <text evidence="2">The sequence shown here is derived from an EMBL/GenBank/DDBJ whole genome shotgun (WGS) entry which is preliminary data.</text>
</comment>